<keyword evidence="6 7" id="KW-0472">Membrane</keyword>
<dbReference type="PROSITE" id="PS51751">
    <property type="entry name" value="EXPERA"/>
    <property type="match status" value="1"/>
</dbReference>
<dbReference type="Proteomes" id="UP000759537">
    <property type="component" value="Unassembled WGS sequence"/>
</dbReference>
<evidence type="ECO:0000259" key="9">
    <source>
        <dbReference type="PROSITE" id="PS51751"/>
    </source>
</evidence>
<evidence type="ECO:0000256" key="7">
    <source>
        <dbReference type="PROSITE-ProRule" id="PRU01087"/>
    </source>
</evidence>
<dbReference type="PANTHER" id="PTHR31204:SF1">
    <property type="entry name" value="SIGMA INTRACELLULAR RECEPTOR 2"/>
    <property type="match status" value="1"/>
</dbReference>
<organism evidence="10 11">
    <name type="scientific">Russula ochroleuca</name>
    <dbReference type="NCBI Taxonomy" id="152965"/>
    <lineage>
        <taxon>Eukaryota</taxon>
        <taxon>Fungi</taxon>
        <taxon>Dikarya</taxon>
        <taxon>Basidiomycota</taxon>
        <taxon>Agaricomycotina</taxon>
        <taxon>Agaricomycetes</taxon>
        <taxon>Russulales</taxon>
        <taxon>Russulaceae</taxon>
        <taxon>Russula</taxon>
    </lineage>
</organism>
<feature type="transmembrane region" description="Helical" evidence="8">
    <location>
        <begin position="80"/>
        <end position="100"/>
    </location>
</feature>
<reference evidence="10" key="1">
    <citation type="submission" date="2019-10" db="EMBL/GenBank/DDBJ databases">
        <authorList>
            <consortium name="DOE Joint Genome Institute"/>
            <person name="Kuo A."/>
            <person name="Miyauchi S."/>
            <person name="Kiss E."/>
            <person name="Drula E."/>
            <person name="Kohler A."/>
            <person name="Sanchez-Garcia M."/>
            <person name="Andreopoulos B."/>
            <person name="Barry K.W."/>
            <person name="Bonito G."/>
            <person name="Buee M."/>
            <person name="Carver A."/>
            <person name="Chen C."/>
            <person name="Cichocki N."/>
            <person name="Clum A."/>
            <person name="Culley D."/>
            <person name="Crous P.W."/>
            <person name="Fauchery L."/>
            <person name="Girlanda M."/>
            <person name="Hayes R."/>
            <person name="Keri Z."/>
            <person name="LaButti K."/>
            <person name="Lipzen A."/>
            <person name="Lombard V."/>
            <person name="Magnuson J."/>
            <person name="Maillard F."/>
            <person name="Morin E."/>
            <person name="Murat C."/>
            <person name="Nolan M."/>
            <person name="Ohm R."/>
            <person name="Pangilinan J."/>
            <person name="Pereira M."/>
            <person name="Perotto S."/>
            <person name="Peter M."/>
            <person name="Riley R."/>
            <person name="Sitrit Y."/>
            <person name="Stielow B."/>
            <person name="Szollosi G."/>
            <person name="Zifcakova L."/>
            <person name="Stursova M."/>
            <person name="Spatafora J.W."/>
            <person name="Tedersoo L."/>
            <person name="Vaario L.-M."/>
            <person name="Yamada A."/>
            <person name="Yan M."/>
            <person name="Wang P."/>
            <person name="Xu J."/>
            <person name="Bruns T."/>
            <person name="Baldrian P."/>
            <person name="Vilgalys R."/>
            <person name="Henrissat B."/>
            <person name="Grigoriev I.V."/>
            <person name="Hibbett D."/>
            <person name="Nagy L.G."/>
            <person name="Martin F.M."/>
        </authorList>
    </citation>
    <scope>NUCLEOTIDE SEQUENCE</scope>
    <source>
        <strain evidence="10">Prilba</strain>
    </source>
</reference>
<dbReference type="GO" id="GO:0005789">
    <property type="term" value="C:endoplasmic reticulum membrane"/>
    <property type="evidence" value="ECO:0007669"/>
    <property type="project" value="UniProtKB-SubCell"/>
</dbReference>
<dbReference type="InterPro" id="IPR016964">
    <property type="entry name" value="Sigma2_recept"/>
</dbReference>
<feature type="domain" description="EXPERA" evidence="9">
    <location>
        <begin position="12"/>
        <end position="169"/>
    </location>
</feature>
<feature type="transmembrane region" description="Helical" evidence="8">
    <location>
        <begin position="107"/>
        <end position="132"/>
    </location>
</feature>
<feature type="transmembrane region" description="Helical" evidence="8">
    <location>
        <begin position="12"/>
        <end position="36"/>
    </location>
</feature>
<evidence type="ECO:0000256" key="2">
    <source>
        <dbReference type="ARBA" id="ARBA00009096"/>
    </source>
</evidence>
<dbReference type="InterPro" id="IPR033118">
    <property type="entry name" value="EXPERA"/>
</dbReference>
<evidence type="ECO:0000256" key="8">
    <source>
        <dbReference type="SAM" id="Phobius"/>
    </source>
</evidence>
<evidence type="ECO:0000256" key="3">
    <source>
        <dbReference type="ARBA" id="ARBA00022692"/>
    </source>
</evidence>
<dbReference type="PIRSF" id="PIRSF031032">
    <property type="entry name" value="TMP_97_prd"/>
    <property type="match status" value="1"/>
</dbReference>
<evidence type="ECO:0000256" key="1">
    <source>
        <dbReference type="ARBA" id="ARBA00004477"/>
    </source>
</evidence>
<evidence type="ECO:0000256" key="6">
    <source>
        <dbReference type="ARBA" id="ARBA00023136"/>
    </source>
</evidence>
<sequence length="193" mass="21244">MAVRRPLTSRPIDLIYFIFFLVHIPATLLIDCQAIWPKQFLPKLVQAIPPLYVSMSGDPLIGRAMGILGNGSELAWFKSFIYLEALFQLPVFVLGARGLWRDTPGIYSLLVLYGASTCTTTLACVATIMGTPTTSAATIAQMVISITFEQRVLLLCSYVPFFIIPLCIAVDMALRLQKLASAGIRALESSKER</sequence>
<evidence type="ECO:0000313" key="11">
    <source>
        <dbReference type="Proteomes" id="UP000759537"/>
    </source>
</evidence>
<name>A0A9P5MYH6_9AGAM</name>
<comment type="similarity">
    <text evidence="2">Belongs to the TMEM97/sigma-2 receptor family.</text>
</comment>
<dbReference type="AlphaFoldDB" id="A0A9P5MYH6"/>
<feature type="transmembrane region" description="Helical" evidence="8">
    <location>
        <begin position="152"/>
        <end position="174"/>
    </location>
</feature>
<dbReference type="OrthoDB" id="433124at2759"/>
<dbReference type="InterPro" id="IPR051987">
    <property type="entry name" value="Sigma-2_receptor-like"/>
</dbReference>
<evidence type="ECO:0000313" key="10">
    <source>
        <dbReference type="EMBL" id="KAF8481911.1"/>
    </source>
</evidence>
<comment type="subcellular location">
    <subcellularLocation>
        <location evidence="1">Endoplasmic reticulum membrane</location>
        <topology evidence="1">Multi-pass membrane protein</topology>
    </subcellularLocation>
</comment>
<evidence type="ECO:0000256" key="4">
    <source>
        <dbReference type="ARBA" id="ARBA00022824"/>
    </source>
</evidence>
<proteinExistence type="inferred from homology"/>
<accession>A0A9P5MYH6</accession>
<keyword evidence="4" id="KW-0256">Endoplasmic reticulum</keyword>
<dbReference type="PANTHER" id="PTHR31204">
    <property type="entry name" value="SIGMA INTRACELLULAR RECEPTOR 2"/>
    <property type="match status" value="1"/>
</dbReference>
<dbReference type="Pfam" id="PF05241">
    <property type="entry name" value="EBP"/>
    <property type="match status" value="1"/>
</dbReference>
<keyword evidence="11" id="KW-1185">Reference proteome</keyword>
<evidence type="ECO:0000256" key="5">
    <source>
        <dbReference type="ARBA" id="ARBA00022989"/>
    </source>
</evidence>
<keyword evidence="5 7" id="KW-1133">Transmembrane helix</keyword>
<reference evidence="10" key="2">
    <citation type="journal article" date="2020" name="Nat. Commun.">
        <title>Large-scale genome sequencing of mycorrhizal fungi provides insights into the early evolution of symbiotic traits.</title>
        <authorList>
            <person name="Miyauchi S."/>
            <person name="Kiss E."/>
            <person name="Kuo A."/>
            <person name="Drula E."/>
            <person name="Kohler A."/>
            <person name="Sanchez-Garcia M."/>
            <person name="Morin E."/>
            <person name="Andreopoulos B."/>
            <person name="Barry K.W."/>
            <person name="Bonito G."/>
            <person name="Buee M."/>
            <person name="Carver A."/>
            <person name="Chen C."/>
            <person name="Cichocki N."/>
            <person name="Clum A."/>
            <person name="Culley D."/>
            <person name="Crous P.W."/>
            <person name="Fauchery L."/>
            <person name="Girlanda M."/>
            <person name="Hayes R.D."/>
            <person name="Keri Z."/>
            <person name="LaButti K."/>
            <person name="Lipzen A."/>
            <person name="Lombard V."/>
            <person name="Magnuson J."/>
            <person name="Maillard F."/>
            <person name="Murat C."/>
            <person name="Nolan M."/>
            <person name="Ohm R.A."/>
            <person name="Pangilinan J."/>
            <person name="Pereira M.F."/>
            <person name="Perotto S."/>
            <person name="Peter M."/>
            <person name="Pfister S."/>
            <person name="Riley R."/>
            <person name="Sitrit Y."/>
            <person name="Stielow J.B."/>
            <person name="Szollosi G."/>
            <person name="Zifcakova L."/>
            <person name="Stursova M."/>
            <person name="Spatafora J.W."/>
            <person name="Tedersoo L."/>
            <person name="Vaario L.M."/>
            <person name="Yamada A."/>
            <person name="Yan M."/>
            <person name="Wang P."/>
            <person name="Xu J."/>
            <person name="Bruns T."/>
            <person name="Baldrian P."/>
            <person name="Vilgalys R."/>
            <person name="Dunand C."/>
            <person name="Henrissat B."/>
            <person name="Grigoriev I.V."/>
            <person name="Hibbett D."/>
            <person name="Nagy L.G."/>
            <person name="Martin F.M."/>
        </authorList>
    </citation>
    <scope>NUCLEOTIDE SEQUENCE</scope>
    <source>
        <strain evidence="10">Prilba</strain>
    </source>
</reference>
<comment type="caution">
    <text evidence="10">The sequence shown here is derived from an EMBL/GenBank/DDBJ whole genome shotgun (WGS) entry which is preliminary data.</text>
</comment>
<keyword evidence="3 7" id="KW-0812">Transmembrane</keyword>
<gene>
    <name evidence="10" type="ORF">DFH94DRAFT_413017</name>
</gene>
<dbReference type="EMBL" id="WHVB01000006">
    <property type="protein sequence ID" value="KAF8481911.1"/>
    <property type="molecule type" value="Genomic_DNA"/>
</dbReference>
<protein>
    <submittedName>
        <fullName evidence="10">Transmembrane protein 6/97</fullName>
    </submittedName>
</protein>